<feature type="transmembrane region" description="Helical" evidence="8">
    <location>
        <begin position="12"/>
        <end position="31"/>
    </location>
</feature>
<keyword evidence="8" id="KW-0472">Membrane</keyword>
<dbReference type="InterPro" id="IPR001434">
    <property type="entry name" value="OmcB-like_DUF11"/>
</dbReference>
<dbReference type="NCBIfam" id="TIGR04131">
    <property type="entry name" value="Bac_Flav_CTERM"/>
    <property type="match status" value="1"/>
</dbReference>
<evidence type="ECO:0000256" key="7">
    <source>
        <dbReference type="SAM" id="MobiDB-lite"/>
    </source>
</evidence>
<keyword evidence="8" id="KW-0812">Transmembrane</keyword>
<dbReference type="InterPro" id="IPR059100">
    <property type="entry name" value="TSP3_bac"/>
</dbReference>
<evidence type="ECO:0000256" key="2">
    <source>
        <dbReference type="ARBA" id="ARBA00022525"/>
    </source>
</evidence>
<dbReference type="InterPro" id="IPR003644">
    <property type="entry name" value="Calx_beta"/>
</dbReference>
<reference evidence="12 13" key="1">
    <citation type="submission" date="2018-03" db="EMBL/GenBank/DDBJ databases">
        <title>Genomic Encyclopedia of Archaeal and Bacterial Type Strains, Phase II (KMG-II): from individual species to whole genera.</title>
        <authorList>
            <person name="Goeker M."/>
        </authorList>
    </citation>
    <scope>NUCLEOTIDE SEQUENCE [LARGE SCALE GENOMIC DNA]</scope>
    <source>
        <strain evidence="12 13">DSM 25027</strain>
    </source>
</reference>
<feature type="domain" description="Calx-beta" evidence="10">
    <location>
        <begin position="167"/>
        <end position="249"/>
    </location>
</feature>
<keyword evidence="2" id="KW-0964">Secreted</keyword>
<accession>A0A2T0MJJ9</accession>
<dbReference type="Pfam" id="PF01345">
    <property type="entry name" value="DUF11"/>
    <property type="match status" value="1"/>
</dbReference>
<evidence type="ECO:0000256" key="5">
    <source>
        <dbReference type="ARBA" id="ARBA00022837"/>
    </source>
</evidence>
<dbReference type="InterPro" id="IPR026341">
    <property type="entry name" value="T9SS_type_B"/>
</dbReference>
<feature type="domain" description="Calx-beta" evidence="10">
    <location>
        <begin position="393"/>
        <end position="475"/>
    </location>
</feature>
<dbReference type="Pfam" id="PF18884">
    <property type="entry name" value="TSP3_bac"/>
    <property type="match status" value="2"/>
</dbReference>
<dbReference type="InterPro" id="IPR051171">
    <property type="entry name" value="CaCA"/>
</dbReference>
<gene>
    <name evidence="12" type="ORF">CLV81_1767</name>
</gene>
<dbReference type="InterPro" id="IPR038081">
    <property type="entry name" value="CalX-like_sf"/>
</dbReference>
<feature type="domain" description="Calx-beta" evidence="10">
    <location>
        <begin position="49"/>
        <end position="129"/>
    </location>
</feature>
<dbReference type="GO" id="GO:0030001">
    <property type="term" value="P:metal ion transport"/>
    <property type="evidence" value="ECO:0007669"/>
    <property type="project" value="TreeGrafter"/>
</dbReference>
<name>A0A2T0MJJ9_9FLAO</name>
<feature type="domain" description="DUF11" evidence="9">
    <location>
        <begin position="829"/>
        <end position="946"/>
    </location>
</feature>
<dbReference type="EMBL" id="PVYX01000001">
    <property type="protein sequence ID" value="PRX57757.1"/>
    <property type="molecule type" value="Genomic_DNA"/>
</dbReference>
<dbReference type="GO" id="GO:0016020">
    <property type="term" value="C:membrane"/>
    <property type="evidence" value="ECO:0007669"/>
    <property type="project" value="InterPro"/>
</dbReference>
<dbReference type="OrthoDB" id="1236981at2"/>
<feature type="region of interest" description="Disordered" evidence="7">
    <location>
        <begin position="763"/>
        <end position="785"/>
    </location>
</feature>
<evidence type="ECO:0000259" key="10">
    <source>
        <dbReference type="Pfam" id="PF03160"/>
    </source>
</evidence>
<keyword evidence="4" id="KW-0677">Repeat</keyword>
<dbReference type="Pfam" id="PF03160">
    <property type="entry name" value="Calx-beta"/>
    <property type="match status" value="4"/>
</dbReference>
<dbReference type="AlphaFoldDB" id="A0A2T0MJJ9"/>
<evidence type="ECO:0000259" key="9">
    <source>
        <dbReference type="Pfam" id="PF01345"/>
    </source>
</evidence>
<dbReference type="InterPro" id="IPR044023">
    <property type="entry name" value="Ig_7"/>
</dbReference>
<dbReference type="Proteomes" id="UP000237640">
    <property type="component" value="Unassembled WGS sequence"/>
</dbReference>
<feature type="domain" description="Ig-like" evidence="11">
    <location>
        <begin position="587"/>
        <end position="661"/>
    </location>
</feature>
<dbReference type="PANTHER" id="PTHR11878">
    <property type="entry name" value="SODIUM/CALCIUM EXCHANGER"/>
    <property type="match status" value="1"/>
</dbReference>
<keyword evidence="6" id="KW-0406">Ion transport</keyword>
<evidence type="ECO:0000256" key="6">
    <source>
        <dbReference type="ARBA" id="ARBA00023065"/>
    </source>
</evidence>
<protein>
    <submittedName>
        <fullName evidence="12">Gliding motility-associated-like protein</fullName>
    </submittedName>
</protein>
<dbReference type="PANTHER" id="PTHR11878:SF65">
    <property type="entry name" value="NA_CA-EXCHANGE PROTEIN, ISOFORM G"/>
    <property type="match status" value="1"/>
</dbReference>
<evidence type="ECO:0000256" key="3">
    <source>
        <dbReference type="ARBA" id="ARBA00022729"/>
    </source>
</evidence>
<dbReference type="RefSeq" id="WP_106144627.1">
    <property type="nucleotide sequence ID" value="NZ_PVYX01000001.1"/>
</dbReference>
<keyword evidence="5" id="KW-0106">Calcium</keyword>
<evidence type="ECO:0000313" key="13">
    <source>
        <dbReference type="Proteomes" id="UP000237640"/>
    </source>
</evidence>
<evidence type="ECO:0000313" key="12">
    <source>
        <dbReference type="EMBL" id="PRX57757.1"/>
    </source>
</evidence>
<organism evidence="12 13">
    <name type="scientific">Flagellimonas meridianipacifica</name>
    <dbReference type="NCBI Taxonomy" id="1080225"/>
    <lineage>
        <taxon>Bacteria</taxon>
        <taxon>Pseudomonadati</taxon>
        <taxon>Bacteroidota</taxon>
        <taxon>Flavobacteriia</taxon>
        <taxon>Flavobacteriales</taxon>
        <taxon>Flavobacteriaceae</taxon>
        <taxon>Flagellimonas</taxon>
    </lineage>
</organism>
<evidence type="ECO:0000256" key="8">
    <source>
        <dbReference type="SAM" id="Phobius"/>
    </source>
</evidence>
<keyword evidence="13" id="KW-1185">Reference proteome</keyword>
<evidence type="ECO:0000259" key="11">
    <source>
        <dbReference type="Pfam" id="PF19081"/>
    </source>
</evidence>
<keyword evidence="8" id="KW-1133">Transmembrane helix</keyword>
<dbReference type="Gene3D" id="2.60.40.2030">
    <property type="match status" value="4"/>
</dbReference>
<keyword evidence="6" id="KW-0813">Transport</keyword>
<evidence type="ECO:0000256" key="1">
    <source>
        <dbReference type="ARBA" id="ARBA00004613"/>
    </source>
</evidence>
<comment type="subcellular location">
    <subcellularLocation>
        <location evidence="1">Secreted</location>
    </subcellularLocation>
</comment>
<dbReference type="Pfam" id="PF13585">
    <property type="entry name" value="CHU_C"/>
    <property type="match status" value="1"/>
</dbReference>
<dbReference type="Pfam" id="PF19081">
    <property type="entry name" value="Ig_7"/>
    <property type="match status" value="1"/>
</dbReference>
<dbReference type="GO" id="GO:0007154">
    <property type="term" value="P:cell communication"/>
    <property type="evidence" value="ECO:0007669"/>
    <property type="project" value="InterPro"/>
</dbReference>
<sequence>MLNKTSNQDNFCLAKRLLLAFIFFFFAYYGYSQTISINDVTLAEGNAGTTDFIFTVSVDGGGNAGTDIDFTVNTVNGTATSGTDYVAITGGSGTIASGTPSTTITVTVNGDTDVEGDEEFSVVLSGITGGTAGDDTGLGTITNDDVAPLDAISINDVTLAEGNAGTTDFIFTVSVDGGGNAGTDIDFTVNTVNGTATSGTDYVAITGGSGTIASGTPSTTITVTVNGDTDVEGDEEFSVVLSGITGGTAGDDTGLGTITNDDAFVATITANDNTAAEAGIDTGQFTVSLDAVNNTGSAITVNYNVGGTAASIDDFAALSGSVNIPNGQDTATITLIPVDDNDVEGNETVILTLGTGTGYTIGTTSSATVTITSDDIASISINDVTLSEGDAGTTDFDFTVSVDGGNNAIGDIDFIVNTNDGSAQAGTDYTAIVNSPRTITNGTSSTTVTVTVNGDADIEGNEDFTLVLSAPNNATINNGTGIGTIVNDDFAGPCNAGNVAPALDTSQPLEFCDVVMADLNDYVTNTAPPGTVLTWSTSSDITNTGAFFDGIVVAASSYFGFFYDEVNLCASPILTITLSRTITPSVLTTTPASRCGEGTVTLSATSSEGTLAWYASASGGTILGTGPSFVTPSLTTTTSFFVEATLNDCTSPRTEVVATVNNNPSPGTPTDTFACNVAGNGGPTIIDLDDTLTGAEPGVWAVITQPTGGTVVIGSGNATNFEGQPSGDYVFEYTTNSAVPPCVDSSVQVTISVSACIVDSDGDGLRDSEELSLGTNPNNPDTDGDGLTDGEEVLVVDDPSTTAIPEVATDPLDPCDPFLIPSCNPLPIDLAITKEVVSGSVTPVLGSNVTFRITLENAMMSRVLNVVVNDPIQLNPGFQYESDNASIGSYDDATGLWTIPELSGDEESVTLEITVRVLVIGQLSNTATIDSSFPIDDNATNNTATVLINVSQSPCLEPGTLCNIFSPNGDGINDTLRFVDPNNEFPNNRLEVFDRYGNSVFEANGYDGSWDGTGSNGNLPLGTYFYVLDLGNGTEPQKGWIQIIR</sequence>
<comment type="caution">
    <text evidence="12">The sequence shown here is derived from an EMBL/GenBank/DDBJ whole genome shotgun (WGS) entry which is preliminary data.</text>
</comment>
<proteinExistence type="predicted"/>
<feature type="domain" description="Calx-beta" evidence="10">
    <location>
        <begin position="280"/>
        <end position="375"/>
    </location>
</feature>
<keyword evidence="3" id="KW-0732">Signal</keyword>
<evidence type="ECO:0000256" key="4">
    <source>
        <dbReference type="ARBA" id="ARBA00022737"/>
    </source>
</evidence>
<dbReference type="SUPFAM" id="SSF141072">
    <property type="entry name" value="CalX-like"/>
    <property type="match status" value="4"/>
</dbReference>